<evidence type="ECO:0000313" key="1">
    <source>
        <dbReference type="EMBL" id="CAJ0577140.1"/>
    </source>
</evidence>
<name>A0AA36G376_9BILA</name>
<reference evidence="1" key="1">
    <citation type="submission" date="2023-06" db="EMBL/GenBank/DDBJ databases">
        <authorList>
            <person name="Delattre M."/>
        </authorList>
    </citation>
    <scope>NUCLEOTIDE SEQUENCE</scope>
    <source>
        <strain evidence="1">AF72</strain>
    </source>
</reference>
<evidence type="ECO:0000313" key="2">
    <source>
        <dbReference type="Proteomes" id="UP001177023"/>
    </source>
</evidence>
<gene>
    <name evidence="1" type="ORF">MSPICULIGERA_LOCUS15418</name>
</gene>
<comment type="caution">
    <text evidence="1">The sequence shown here is derived from an EMBL/GenBank/DDBJ whole genome shotgun (WGS) entry which is preliminary data.</text>
</comment>
<dbReference type="AlphaFoldDB" id="A0AA36G376"/>
<keyword evidence="2" id="KW-1185">Reference proteome</keyword>
<proteinExistence type="predicted"/>
<dbReference type="EMBL" id="CATQJA010002648">
    <property type="protein sequence ID" value="CAJ0577140.1"/>
    <property type="molecule type" value="Genomic_DNA"/>
</dbReference>
<sequence>MGRLAESAEEEETEVRSCYINYLALYGLLARNQNGRQVLALYELYDRLIKITDLKTICQNFDILTTCMGGYRATCSNPQTFLQLAGNPNDARDYLLDFAFFENVCGTGKEVFLQNQVCLSQAFAQASLSHRLVQCGGTSQEQNQMMVCDRGIAAVGCVRDQIIQQCGFPSGKVVCSAAVNMARGLGQADVTCIQQMDYVCNLEHRALPVFFAVLLFAFFVYF</sequence>
<dbReference type="PANTHER" id="PTHR35014">
    <property type="entry name" value="INFECTION RESPONSE PROTEIN-RELATED"/>
    <property type="match status" value="1"/>
</dbReference>
<organism evidence="1 2">
    <name type="scientific">Mesorhabditis spiculigera</name>
    <dbReference type="NCBI Taxonomy" id="96644"/>
    <lineage>
        <taxon>Eukaryota</taxon>
        <taxon>Metazoa</taxon>
        <taxon>Ecdysozoa</taxon>
        <taxon>Nematoda</taxon>
        <taxon>Chromadorea</taxon>
        <taxon>Rhabditida</taxon>
        <taxon>Rhabditina</taxon>
        <taxon>Rhabditomorpha</taxon>
        <taxon>Rhabditoidea</taxon>
        <taxon>Rhabditidae</taxon>
        <taxon>Mesorhabditinae</taxon>
        <taxon>Mesorhabditis</taxon>
    </lineage>
</organism>
<accession>A0AA36G376</accession>
<protein>
    <submittedName>
        <fullName evidence="1">Uncharacterized protein</fullName>
    </submittedName>
</protein>
<dbReference type="PANTHER" id="PTHR35014:SF1">
    <property type="entry name" value="INFECTION RESPONSE PROTEIN"/>
    <property type="match status" value="1"/>
</dbReference>
<feature type="non-terminal residue" evidence="1">
    <location>
        <position position="222"/>
    </location>
</feature>
<dbReference type="Proteomes" id="UP001177023">
    <property type="component" value="Unassembled WGS sequence"/>
</dbReference>